<dbReference type="AlphaFoldDB" id="A0A0M5IZN4"/>
<dbReference type="PATRIC" id="fig|1603606.3.peg.3507"/>
<dbReference type="NCBIfam" id="TIGR03353">
    <property type="entry name" value="VI_chp_4"/>
    <property type="match status" value="1"/>
</dbReference>
<keyword evidence="2" id="KW-1185">Reference proteome</keyword>
<dbReference type="PANTHER" id="PTHR35566">
    <property type="entry name" value="BLR3599 PROTEIN"/>
    <property type="match status" value="1"/>
</dbReference>
<protein>
    <submittedName>
        <fullName evidence="1">Type VI secretion system protein TssK</fullName>
    </submittedName>
</protein>
<dbReference type="OrthoDB" id="9775333at2"/>
<dbReference type="EMBL" id="CP010802">
    <property type="protein sequence ID" value="ALC17981.1"/>
    <property type="molecule type" value="Genomic_DNA"/>
</dbReference>
<dbReference type="Proteomes" id="UP000057158">
    <property type="component" value="Chromosome"/>
</dbReference>
<dbReference type="STRING" id="1603606.DSOUD_3261"/>
<proteinExistence type="predicted"/>
<organism evidence="1 2">
    <name type="scientific">Desulfuromonas soudanensis</name>
    <dbReference type="NCBI Taxonomy" id="1603606"/>
    <lineage>
        <taxon>Bacteria</taxon>
        <taxon>Pseudomonadati</taxon>
        <taxon>Thermodesulfobacteriota</taxon>
        <taxon>Desulfuromonadia</taxon>
        <taxon>Desulfuromonadales</taxon>
        <taxon>Desulfuromonadaceae</taxon>
        <taxon>Desulfuromonas</taxon>
    </lineage>
</organism>
<sequence length="447" mass="48839">MAVQGLKKVVWSEGIFLGPQHFQQWEEYGEACRQLQGRALNPLAWGVLSLLVDEKGLESGRFRVQECTAIFPGGQLVCHDGAVDAPLQVDLGGRGGETLEVFLALPANGHVEGINGYPRPGRLSAWSADYLQVADAYDPQRKREVLVACANLQLLAGDQSREGFSFLKIAEVVNEGDGSFRLLGEYIPPLVRIGASPSLRGMVGRLVEITSARLRALSERMRQGNGGPAEFAQREPTNLFLLQALNVASPLLAHYQANPDLHPEGLYRTLCALVGTLCSFSPVLDVGVIPTYQHEAPSAVFPPLERALGNLMNVAGPSRPTALKLVRETEALLCVAGFEEKTLRECTFFLEVLVDAADPSWVADFARQVKVSSRGTIEMVVASALPGVRMTHTQRPPARLATKSGFEYFRLEPRGDFWGRIVEEATLALFLPQHFISGTIELVTIQE</sequence>
<gene>
    <name evidence="1" type="primary">tssK</name>
    <name evidence="1" type="ORF">DSOUD_3261</name>
</gene>
<dbReference type="Pfam" id="PF05936">
    <property type="entry name" value="T6SS_VasE"/>
    <property type="match status" value="1"/>
</dbReference>
<evidence type="ECO:0000313" key="2">
    <source>
        <dbReference type="Proteomes" id="UP000057158"/>
    </source>
</evidence>
<evidence type="ECO:0000313" key="1">
    <source>
        <dbReference type="EMBL" id="ALC17981.1"/>
    </source>
</evidence>
<dbReference type="KEGG" id="des:DSOUD_3261"/>
<dbReference type="InterPro" id="IPR010263">
    <property type="entry name" value="T6SS_TssK"/>
</dbReference>
<reference evidence="1 2" key="1">
    <citation type="submission" date="2015-07" db="EMBL/GenBank/DDBJ databases">
        <title>Isolation and Genomic Characterization of a Novel Halophilic Metal-Reducing Deltaproteobacterium from the Deep Subsurface.</title>
        <authorList>
            <person name="Badalamenti J.P."/>
            <person name="Summers Z.M."/>
            <person name="Gralnick J.A."/>
            <person name="Bond D.R."/>
        </authorList>
    </citation>
    <scope>NUCLEOTIDE SEQUENCE [LARGE SCALE GENOMIC DNA]</scope>
    <source>
        <strain evidence="1 2">WTL</strain>
    </source>
</reference>
<dbReference type="RefSeq" id="WP_053551948.1">
    <property type="nucleotide sequence ID" value="NZ_CP010802.1"/>
</dbReference>
<dbReference type="PANTHER" id="PTHR35566:SF1">
    <property type="entry name" value="TYPE VI SECRETION SYSTEM BASEPLATE COMPONENT TSSK1"/>
    <property type="match status" value="1"/>
</dbReference>
<name>A0A0M5IZN4_9BACT</name>
<accession>A0A0M5IZN4</accession>